<name>Q8TRR9_METAC</name>
<dbReference type="InParanoid" id="Q8TRR9"/>
<dbReference type="RefSeq" id="WP_011021129.1">
    <property type="nucleotide sequence ID" value="NC_003552.1"/>
</dbReference>
<accession>Q8TRR9</accession>
<dbReference type="HOGENOM" id="CLU_2613578_0_0_2"/>
<dbReference type="PhylomeDB" id="Q8TRR9"/>
<proteinExistence type="predicted"/>
<dbReference type="EMBL" id="AE010299">
    <property type="protein sequence ID" value="AAM04525.1"/>
    <property type="molecule type" value="Genomic_DNA"/>
</dbReference>
<dbReference type="SUPFAM" id="SSF46955">
    <property type="entry name" value="Putative DNA-binding domain"/>
    <property type="match status" value="1"/>
</dbReference>
<evidence type="ECO:0000313" key="1">
    <source>
        <dbReference type="EMBL" id="AAM04525.1"/>
    </source>
</evidence>
<dbReference type="Proteomes" id="UP000002487">
    <property type="component" value="Chromosome"/>
</dbReference>
<organism evidence="1 2">
    <name type="scientific">Methanosarcina acetivorans (strain ATCC 35395 / DSM 2834 / JCM 12185 / C2A)</name>
    <dbReference type="NCBI Taxonomy" id="188937"/>
    <lineage>
        <taxon>Archaea</taxon>
        <taxon>Methanobacteriati</taxon>
        <taxon>Methanobacteriota</taxon>
        <taxon>Stenosarchaea group</taxon>
        <taxon>Methanomicrobia</taxon>
        <taxon>Methanosarcinales</taxon>
        <taxon>Methanosarcinaceae</taxon>
        <taxon>Methanosarcina</taxon>
    </lineage>
</organism>
<protein>
    <submittedName>
        <fullName evidence="1">Transcriptional regulator</fullName>
    </submittedName>
</protein>
<dbReference type="GeneID" id="1472990"/>
<sequence length="78" mass="9263">MQFITESEIYGMPLKDIKYFIDWCSQGDCTLQQRHDMFVERKAVVSAQMEELKKTMKIINFKCWYYKTTLEAGTGDIH</sequence>
<reference evidence="1 2" key="1">
    <citation type="journal article" date="2002" name="Genome Res.">
        <title>The genome of Methanosarcina acetivorans reveals extensive metabolic and physiological diversity.</title>
        <authorList>
            <person name="Galagan J.E."/>
            <person name="Nusbaum C."/>
            <person name="Roy A."/>
            <person name="Endrizzi M.G."/>
            <person name="Macdonald P."/>
            <person name="FitzHugh W."/>
            <person name="Calvo S."/>
            <person name="Engels R."/>
            <person name="Smirnov S."/>
            <person name="Atnoor D."/>
            <person name="Brown A."/>
            <person name="Allen N."/>
            <person name="Naylor J."/>
            <person name="Stange-Thomann N."/>
            <person name="DeArellano K."/>
            <person name="Johnson R."/>
            <person name="Linton L."/>
            <person name="McEwan P."/>
            <person name="McKernan K."/>
            <person name="Talamas J."/>
            <person name="Tirrell A."/>
            <person name="Ye W."/>
            <person name="Zimmer A."/>
            <person name="Barber R.D."/>
            <person name="Cann I."/>
            <person name="Graham D.E."/>
            <person name="Grahame D.A."/>
            <person name="Guss A."/>
            <person name="Hedderich R."/>
            <person name="Ingram-Smith C."/>
            <person name="Kuettner C.H."/>
            <person name="Krzycki J.A."/>
            <person name="Leigh J.A."/>
            <person name="Li W."/>
            <person name="Liu J."/>
            <person name="Mukhopadhyay B."/>
            <person name="Reeve J.N."/>
            <person name="Smith K."/>
            <person name="Springer T.A."/>
            <person name="Umayam L.A."/>
            <person name="White O."/>
            <person name="White R.H."/>
            <person name="de Macario E.C."/>
            <person name="Ferry J.G."/>
            <person name="Jarrell K.F."/>
            <person name="Jing H."/>
            <person name="Macario A.J.L."/>
            <person name="Paulsen I."/>
            <person name="Pritchett M."/>
            <person name="Sowers K.R."/>
            <person name="Swanson R.V."/>
            <person name="Zinder S.H."/>
            <person name="Lander E."/>
            <person name="Metcalf W.W."/>
            <person name="Birren B."/>
        </authorList>
    </citation>
    <scope>NUCLEOTIDE SEQUENCE [LARGE SCALE GENOMIC DNA]</scope>
    <source>
        <strain evidence="2">ATCC 35395 / DSM 2834 / JCM 12185 / C2A</strain>
    </source>
</reference>
<dbReference type="KEGG" id="mac:MA_1101"/>
<dbReference type="Gene3D" id="1.10.1660.10">
    <property type="match status" value="1"/>
</dbReference>
<evidence type="ECO:0000313" key="2">
    <source>
        <dbReference type="Proteomes" id="UP000002487"/>
    </source>
</evidence>
<gene>
    <name evidence="1" type="ordered locus">MA_1101</name>
</gene>
<dbReference type="EnsemblBacteria" id="AAM04525">
    <property type="protein sequence ID" value="AAM04525"/>
    <property type="gene ID" value="MA_1101"/>
</dbReference>
<keyword evidence="2" id="KW-1185">Reference proteome</keyword>
<dbReference type="InterPro" id="IPR009061">
    <property type="entry name" value="DNA-bd_dom_put_sf"/>
</dbReference>
<dbReference type="AlphaFoldDB" id="Q8TRR9"/>